<reference evidence="2" key="1">
    <citation type="submission" date="2024-03" db="EMBL/GenBank/DDBJ databases">
        <title>Complete genome sequence of Sulfurisphaera javensis strain KD-1.</title>
        <authorList>
            <person name="Sakai H."/>
            <person name="Nur N."/>
            <person name="Suwanto A."/>
            <person name="Kurosawa N."/>
        </authorList>
    </citation>
    <scope>NUCLEOTIDE SEQUENCE</scope>
    <source>
        <strain evidence="2">KD-1</strain>
    </source>
</reference>
<name>A0AAT9GPT0_9CREN</name>
<dbReference type="GeneID" id="92353718"/>
<dbReference type="SUPFAM" id="SSF52096">
    <property type="entry name" value="ClpP/crotonase"/>
    <property type="match status" value="1"/>
</dbReference>
<dbReference type="InterPro" id="IPR001753">
    <property type="entry name" value="Enoyl-CoA_hydra/iso"/>
</dbReference>
<accession>A0AAT9GPT0</accession>
<dbReference type="EMBL" id="AP031322">
    <property type="protein sequence ID" value="BFH72842.1"/>
    <property type="molecule type" value="Genomic_DNA"/>
</dbReference>
<proteinExistence type="predicted"/>
<sequence>MVNEILIEDRGSISVITLNRPEKLNAMNSELRSQLIKTVRDFNRDPKKKVAVITGSGRAFSVGADISNIAEDLAEDLRNSFHQFIKEIRFSNKIFISAIKGVVAGAGISLALATDIRYASKDSRFVMAFHNIGLAPDSGLVLMMLRLGGVKFEKYLLTGGEFNSDVAKELGFEIVDDPLSEALKKAEEIANGPFKSYSASKRLINRVLYYDLEEFLDYEAAMQGALGKTYDFKEGIKAFLEKRIPQFKGE</sequence>
<dbReference type="Gene3D" id="1.10.12.10">
    <property type="entry name" value="Lyase 2-enoyl-coa Hydratase, Chain A, domain 2"/>
    <property type="match status" value="1"/>
</dbReference>
<gene>
    <name evidence="2" type="ORF">SJAV_07860</name>
</gene>
<dbReference type="Gene3D" id="3.90.226.10">
    <property type="entry name" value="2-enoyl-CoA Hydratase, Chain A, domain 1"/>
    <property type="match status" value="1"/>
</dbReference>
<dbReference type="KEGG" id="sjv:SJAV_07860"/>
<dbReference type="PANTHER" id="PTHR43459:SF1">
    <property type="entry name" value="EG:BACN32G11.4 PROTEIN"/>
    <property type="match status" value="1"/>
</dbReference>
<keyword evidence="1" id="KW-0812">Transmembrane</keyword>
<dbReference type="Pfam" id="PF00378">
    <property type="entry name" value="ECH_1"/>
    <property type="match status" value="1"/>
</dbReference>
<keyword evidence="1" id="KW-0472">Membrane</keyword>
<dbReference type="PANTHER" id="PTHR43459">
    <property type="entry name" value="ENOYL-COA HYDRATASE"/>
    <property type="match status" value="1"/>
</dbReference>
<evidence type="ECO:0000256" key="1">
    <source>
        <dbReference type="SAM" id="Phobius"/>
    </source>
</evidence>
<evidence type="ECO:0000313" key="2">
    <source>
        <dbReference type="EMBL" id="BFH72842.1"/>
    </source>
</evidence>
<feature type="transmembrane region" description="Helical" evidence="1">
    <location>
        <begin position="125"/>
        <end position="145"/>
    </location>
</feature>
<organism evidence="2">
    <name type="scientific">Sulfurisphaera javensis</name>
    <dbReference type="NCBI Taxonomy" id="2049879"/>
    <lineage>
        <taxon>Archaea</taxon>
        <taxon>Thermoproteota</taxon>
        <taxon>Thermoprotei</taxon>
        <taxon>Sulfolobales</taxon>
        <taxon>Sulfolobaceae</taxon>
        <taxon>Sulfurisphaera</taxon>
    </lineage>
</organism>
<keyword evidence="1" id="KW-1133">Transmembrane helix</keyword>
<feature type="transmembrane region" description="Helical" evidence="1">
    <location>
        <begin position="94"/>
        <end position="113"/>
    </location>
</feature>
<protein>
    <submittedName>
        <fullName evidence="2">Enoyl-CoA hydratase-related protein</fullName>
    </submittedName>
</protein>
<dbReference type="InterPro" id="IPR014748">
    <property type="entry name" value="Enoyl-CoA_hydra_C"/>
</dbReference>
<dbReference type="CDD" id="cd06558">
    <property type="entry name" value="crotonase-like"/>
    <property type="match status" value="1"/>
</dbReference>
<dbReference type="NCBIfam" id="NF004725">
    <property type="entry name" value="PRK06072.1"/>
    <property type="match status" value="1"/>
</dbReference>
<dbReference type="InterPro" id="IPR029045">
    <property type="entry name" value="ClpP/crotonase-like_dom_sf"/>
</dbReference>
<dbReference type="RefSeq" id="WP_369611038.1">
    <property type="nucleotide sequence ID" value="NZ_AP031322.1"/>
</dbReference>
<dbReference type="AlphaFoldDB" id="A0AAT9GPT0"/>